<evidence type="ECO:0000259" key="5">
    <source>
        <dbReference type="Pfam" id="PF00931"/>
    </source>
</evidence>
<evidence type="ECO:0000313" key="9">
    <source>
        <dbReference type="Proteomes" id="UP001497457"/>
    </source>
</evidence>
<evidence type="ECO:0000256" key="4">
    <source>
        <dbReference type="SAM" id="MobiDB-lite"/>
    </source>
</evidence>
<dbReference type="InterPro" id="IPR042197">
    <property type="entry name" value="Apaf_helical"/>
</dbReference>
<feature type="region of interest" description="Disordered" evidence="4">
    <location>
        <begin position="203"/>
        <end position="227"/>
    </location>
</feature>
<dbReference type="PANTHER" id="PTHR36766:SF40">
    <property type="entry name" value="DISEASE RESISTANCE PROTEIN RGA3"/>
    <property type="match status" value="1"/>
</dbReference>
<evidence type="ECO:0000256" key="2">
    <source>
        <dbReference type="ARBA" id="ARBA00022737"/>
    </source>
</evidence>
<dbReference type="PANTHER" id="PTHR36766">
    <property type="entry name" value="PLANT BROAD-SPECTRUM MILDEW RESISTANCE PROTEIN RPW8"/>
    <property type="match status" value="1"/>
</dbReference>
<protein>
    <submittedName>
        <fullName evidence="8">Uncharacterized protein</fullName>
    </submittedName>
</protein>
<dbReference type="Pfam" id="PF00931">
    <property type="entry name" value="NB-ARC"/>
    <property type="match status" value="1"/>
</dbReference>
<dbReference type="FunFam" id="1.10.10.10:FF:000322">
    <property type="entry name" value="Probable disease resistance protein At1g63360"/>
    <property type="match status" value="1"/>
</dbReference>
<dbReference type="InterPro" id="IPR036388">
    <property type="entry name" value="WH-like_DNA-bd_sf"/>
</dbReference>
<evidence type="ECO:0000259" key="7">
    <source>
        <dbReference type="Pfam" id="PF25019"/>
    </source>
</evidence>
<name>A0ABC9BM36_9POAL</name>
<dbReference type="Gene3D" id="3.80.10.10">
    <property type="entry name" value="Ribonuclease Inhibitor"/>
    <property type="match status" value="2"/>
</dbReference>
<dbReference type="SUPFAM" id="SSF52540">
    <property type="entry name" value="P-loop containing nucleoside triphosphate hydrolases"/>
    <property type="match status" value="1"/>
</dbReference>
<feature type="domain" description="R13L1/DRL21-like LRR repeat region" evidence="7">
    <location>
        <begin position="727"/>
        <end position="837"/>
    </location>
</feature>
<evidence type="ECO:0000256" key="3">
    <source>
        <dbReference type="ARBA" id="ARBA00022821"/>
    </source>
</evidence>
<accession>A0ABC9BM36</accession>
<keyword evidence="1" id="KW-0433">Leucine-rich repeat</keyword>
<dbReference type="InterPro" id="IPR002182">
    <property type="entry name" value="NB-ARC"/>
</dbReference>
<evidence type="ECO:0000259" key="6">
    <source>
        <dbReference type="Pfam" id="PF23559"/>
    </source>
</evidence>
<dbReference type="Pfam" id="PF25019">
    <property type="entry name" value="LRR_R13L1-DRL21"/>
    <property type="match status" value="1"/>
</dbReference>
<proteinExistence type="predicted"/>
<sequence length="1030" mass="115318">MDAVRGILSFGVSMGQAPTELQNELHQLETKLLTARVLVSRCEWGIVKNKDLVEALLVKLKHTAYDAEDLLREFHDRALRQEIEDAGRSRTGQLISSSLSIAKHLVHASDKRIRTAQGKLNTVMAEAEEVLRLVGLDRVEPVQVMPTTTEIITASRVFGRDTERDQVMEILGVNLTIDRADEMNQVITQLGLGVPFTTGMSAGSSKGMRTEAAGHGGGGATSTPNSAKRLKVNSSSFTGGDVSVLPIFGIGGMGKTTLAQLIYNDERVRAHFTATIWVCVSDLFDIERMTKEMVLTISEPNFDSSCNLGGLQAKLKEKLKRHKFLLVLDDIWQITKQQWEFFYAPLRHGLEGSMILVTTRHENIAHLVSTSNCKPVQLEGLPDDIFWEFFKRCAFDKVEPESYPHLQEIGRRIASRLCGTPLAAKTLGRLLNSNLTKQHWMNINNSELWEQEQKEGEILPALRLSYLYLPVELRRCFAFCSIFPKDYSFKRHEIVNIWVAEGFVAPLGSMHLEDVGIRYLDELRSRCLFQTDPKFPNKDRYVMHDLIHDTAQYVSIHECFSVKDLSGMTNKPRHMSVEVDGKSLSTMANIQNLNKLRSLRFGTKLDIQITWFSHLSNILFLSLEGCKLKCLPQSICELNSLRYLDISKSDIEQLPAKLWCLCSLQVVDASNSCLRTVHQDVTKLINLRQLALPAKASIALSKVHGLGKLSCLRNLSYFTVGSPKGAIGELKGMNQLRGTLCIKSVYMVKSKEEAAEARLVDKKFLEALDLNWERGTRNVERRPIENEVIEGLCPNERIECIKLHGFGGDRLPGWFNPKHLQNLRSLELSHCVYVETLSVPHFAGGAQGGCSNDIVSRAFTHLTCISLVRCSGLKNLDQFLSPKNLPSVESILLESCFNLESIPAHTFVGFVRLRDLRLSYCTSLVCPQAREMVLPPSLQRLCIESCGQLERSFPSCLEELTSLTVLDLTRCDNIESIPLDSIPCRNMLKLLSLNSCKKLSSIGGSGIPSSIEYVSIRDCPKLVNPCKTTI</sequence>
<dbReference type="Pfam" id="PF23559">
    <property type="entry name" value="WHD_DRP"/>
    <property type="match status" value="1"/>
</dbReference>
<dbReference type="Gene3D" id="1.10.8.430">
    <property type="entry name" value="Helical domain of apoptotic protease-activating factors"/>
    <property type="match status" value="1"/>
</dbReference>
<dbReference type="GO" id="GO:0002758">
    <property type="term" value="P:innate immune response-activating signaling pathway"/>
    <property type="evidence" value="ECO:0007669"/>
    <property type="project" value="UniProtKB-ARBA"/>
</dbReference>
<dbReference type="Gene3D" id="1.10.10.10">
    <property type="entry name" value="Winged helix-like DNA-binding domain superfamily/Winged helix DNA-binding domain"/>
    <property type="match status" value="1"/>
</dbReference>
<keyword evidence="9" id="KW-1185">Reference proteome</keyword>
<feature type="domain" description="NB-ARC" evidence="5">
    <location>
        <begin position="239"/>
        <end position="397"/>
    </location>
</feature>
<dbReference type="PRINTS" id="PR00364">
    <property type="entry name" value="DISEASERSIST"/>
</dbReference>
<dbReference type="SUPFAM" id="SSF52058">
    <property type="entry name" value="L domain-like"/>
    <property type="match status" value="1"/>
</dbReference>
<dbReference type="GO" id="GO:0009626">
    <property type="term" value="P:plant-type hypersensitive response"/>
    <property type="evidence" value="ECO:0007669"/>
    <property type="project" value="UniProtKB-ARBA"/>
</dbReference>
<reference evidence="8" key="1">
    <citation type="submission" date="2024-10" db="EMBL/GenBank/DDBJ databases">
        <authorList>
            <person name="Ryan C."/>
        </authorList>
    </citation>
    <scope>NUCLEOTIDE SEQUENCE [LARGE SCALE GENOMIC DNA]</scope>
</reference>
<dbReference type="EMBL" id="OZ075136">
    <property type="protein sequence ID" value="CAL5004207.1"/>
    <property type="molecule type" value="Genomic_DNA"/>
</dbReference>
<dbReference type="InterPro" id="IPR058922">
    <property type="entry name" value="WHD_DRP"/>
</dbReference>
<dbReference type="InterPro" id="IPR056789">
    <property type="entry name" value="LRR_R13L1-DRL21"/>
</dbReference>
<dbReference type="InterPro" id="IPR032675">
    <property type="entry name" value="LRR_dom_sf"/>
</dbReference>
<dbReference type="Proteomes" id="UP001497457">
    <property type="component" value="Chromosome 26rd"/>
</dbReference>
<gene>
    <name evidence="8" type="ORF">URODEC1_LOCUS66777</name>
</gene>
<evidence type="ECO:0000313" key="8">
    <source>
        <dbReference type="EMBL" id="CAL5004207.1"/>
    </source>
</evidence>
<feature type="domain" description="Disease resistance protein winged helix" evidence="6">
    <location>
        <begin position="482"/>
        <end position="549"/>
    </location>
</feature>
<dbReference type="AlphaFoldDB" id="A0ABC9BM36"/>
<evidence type="ECO:0000256" key="1">
    <source>
        <dbReference type="ARBA" id="ARBA00022614"/>
    </source>
</evidence>
<organism evidence="8 9">
    <name type="scientific">Urochloa decumbens</name>
    <dbReference type="NCBI Taxonomy" id="240449"/>
    <lineage>
        <taxon>Eukaryota</taxon>
        <taxon>Viridiplantae</taxon>
        <taxon>Streptophyta</taxon>
        <taxon>Embryophyta</taxon>
        <taxon>Tracheophyta</taxon>
        <taxon>Spermatophyta</taxon>
        <taxon>Magnoliopsida</taxon>
        <taxon>Liliopsida</taxon>
        <taxon>Poales</taxon>
        <taxon>Poaceae</taxon>
        <taxon>PACMAD clade</taxon>
        <taxon>Panicoideae</taxon>
        <taxon>Panicodae</taxon>
        <taxon>Paniceae</taxon>
        <taxon>Melinidinae</taxon>
        <taxon>Urochloa</taxon>
    </lineage>
</organism>
<dbReference type="InterPro" id="IPR027417">
    <property type="entry name" value="P-loop_NTPase"/>
</dbReference>
<keyword evidence="2" id="KW-0677">Repeat</keyword>
<dbReference type="Gene3D" id="3.40.50.300">
    <property type="entry name" value="P-loop containing nucleotide triphosphate hydrolases"/>
    <property type="match status" value="1"/>
</dbReference>
<dbReference type="GO" id="GO:0042742">
    <property type="term" value="P:defense response to bacterium"/>
    <property type="evidence" value="ECO:0007669"/>
    <property type="project" value="UniProtKB-ARBA"/>
</dbReference>
<keyword evidence="3" id="KW-0611">Plant defense</keyword>